<dbReference type="PROSITE" id="PS50887">
    <property type="entry name" value="GGDEF"/>
    <property type="match status" value="1"/>
</dbReference>
<gene>
    <name evidence="5" type="primary">cph2_2</name>
    <name evidence="5" type="ORF">BN59_01443</name>
</gene>
<dbReference type="OrthoDB" id="9804951at2"/>
<feature type="modified residue" description="4-aspartylphosphate" evidence="1">
    <location>
        <position position="94"/>
    </location>
</feature>
<keyword evidence="1" id="KW-0597">Phosphoprotein</keyword>
<dbReference type="PANTHER" id="PTHR44757">
    <property type="entry name" value="DIGUANYLATE CYCLASE DGCP"/>
    <property type="match status" value="1"/>
</dbReference>
<dbReference type="InterPro" id="IPR011006">
    <property type="entry name" value="CheY-like_superfamily"/>
</dbReference>
<feature type="domain" description="EAL" evidence="3">
    <location>
        <begin position="376"/>
        <end position="629"/>
    </location>
</feature>
<dbReference type="SUPFAM" id="SSF141868">
    <property type="entry name" value="EAL domain-like"/>
    <property type="match status" value="1"/>
</dbReference>
<dbReference type="GO" id="GO:0000160">
    <property type="term" value="P:phosphorelay signal transduction system"/>
    <property type="evidence" value="ECO:0007669"/>
    <property type="project" value="InterPro"/>
</dbReference>
<dbReference type="InterPro" id="IPR001789">
    <property type="entry name" value="Sig_transdc_resp-reg_receiver"/>
</dbReference>
<dbReference type="Gene3D" id="3.20.20.450">
    <property type="entry name" value="EAL domain"/>
    <property type="match status" value="1"/>
</dbReference>
<dbReference type="InterPro" id="IPR043128">
    <property type="entry name" value="Rev_trsase/Diguanyl_cyclase"/>
</dbReference>
<proteinExistence type="predicted"/>
<dbReference type="InterPro" id="IPR001633">
    <property type="entry name" value="EAL_dom"/>
</dbReference>
<dbReference type="EMBL" id="CCSB01000001">
    <property type="protein sequence ID" value="CDZ77161.1"/>
    <property type="molecule type" value="Genomic_DNA"/>
</dbReference>
<dbReference type="AlphaFoldDB" id="A0A078KVY8"/>
<evidence type="ECO:0000259" key="3">
    <source>
        <dbReference type="PROSITE" id="PS50883"/>
    </source>
</evidence>
<dbReference type="Pfam" id="PF00563">
    <property type="entry name" value="EAL"/>
    <property type="match status" value="1"/>
</dbReference>
<name>A0A078KVY8_9GAMM</name>
<dbReference type="Gene3D" id="3.30.70.270">
    <property type="match status" value="1"/>
</dbReference>
<dbReference type="InterPro" id="IPR035919">
    <property type="entry name" value="EAL_sf"/>
</dbReference>
<dbReference type="NCBIfam" id="TIGR00254">
    <property type="entry name" value="GGDEF"/>
    <property type="match status" value="1"/>
</dbReference>
<evidence type="ECO:0000313" key="6">
    <source>
        <dbReference type="Proteomes" id="UP000044071"/>
    </source>
</evidence>
<reference evidence="5 6" key="1">
    <citation type="submission" date="2014-06" db="EMBL/GenBank/DDBJ databases">
        <authorList>
            <person name="Urmite Genomes Urmite Genomes"/>
        </authorList>
    </citation>
    <scope>NUCLEOTIDE SEQUENCE [LARGE SCALE GENOMIC DNA]</scope>
</reference>
<dbReference type="SMART" id="SM00052">
    <property type="entry name" value="EAL"/>
    <property type="match status" value="1"/>
</dbReference>
<organism evidence="5 6">
    <name type="scientific">Legionella massiliensis</name>
    <dbReference type="NCBI Taxonomy" id="1034943"/>
    <lineage>
        <taxon>Bacteria</taxon>
        <taxon>Pseudomonadati</taxon>
        <taxon>Pseudomonadota</taxon>
        <taxon>Gammaproteobacteria</taxon>
        <taxon>Legionellales</taxon>
        <taxon>Legionellaceae</taxon>
        <taxon>Legionella</taxon>
    </lineage>
</organism>
<dbReference type="RefSeq" id="WP_043873552.1">
    <property type="nucleotide sequence ID" value="NZ_CCVW01000001.1"/>
</dbReference>
<dbReference type="InterPro" id="IPR052155">
    <property type="entry name" value="Biofilm_reg_signaling"/>
</dbReference>
<dbReference type="Pfam" id="PF00990">
    <property type="entry name" value="GGDEF"/>
    <property type="match status" value="1"/>
</dbReference>
<dbReference type="SUPFAM" id="SSF52172">
    <property type="entry name" value="CheY-like"/>
    <property type="match status" value="1"/>
</dbReference>
<feature type="domain" description="Response regulatory" evidence="2">
    <location>
        <begin position="14"/>
        <end position="160"/>
    </location>
</feature>
<dbReference type="STRING" id="1034943.BN59_01443"/>
<dbReference type="CDD" id="cd01948">
    <property type="entry name" value="EAL"/>
    <property type="match status" value="1"/>
</dbReference>
<keyword evidence="6" id="KW-1185">Reference proteome</keyword>
<dbReference type="PANTHER" id="PTHR44757:SF2">
    <property type="entry name" value="BIOFILM ARCHITECTURE MAINTENANCE PROTEIN MBAA"/>
    <property type="match status" value="1"/>
</dbReference>
<dbReference type="Pfam" id="PF00072">
    <property type="entry name" value="Response_reg"/>
    <property type="match status" value="1"/>
</dbReference>
<evidence type="ECO:0000313" key="5">
    <source>
        <dbReference type="EMBL" id="CDZ77161.1"/>
    </source>
</evidence>
<dbReference type="InterPro" id="IPR029787">
    <property type="entry name" value="Nucleotide_cyclase"/>
</dbReference>
<accession>A0A078KVY8</accession>
<evidence type="ECO:0000259" key="4">
    <source>
        <dbReference type="PROSITE" id="PS50887"/>
    </source>
</evidence>
<dbReference type="SUPFAM" id="SSF55073">
    <property type="entry name" value="Nucleotide cyclase"/>
    <property type="match status" value="1"/>
</dbReference>
<dbReference type="CDD" id="cd01949">
    <property type="entry name" value="GGDEF"/>
    <property type="match status" value="1"/>
</dbReference>
<sequence length="640" mass="72341">MNADVAMDRNNNFRILIIDDNPSIHLDFKKILLTERSSKKLDRLDSIIFGNEAETASLELPSFQIDYASQGKDGISQIENALNDGTPYTLAFVDIRMPPGLDGIETIKKIWALDKEIQIVICTAYSDYTWEETVGNLGVTDSLLILKKPFDSIAVRQFACALTKKWQLMQEAKAHTERLETTIKDRTDALQKTLITLEYQAKHDYLTLLPNRAFLTESIRQEIARASRANTMFSLFFIDLDRFKLINDSLSHEAGDELLKIISERLKKITRTEDTVGRLGGDEFILVAVTPSIQAPENTSLIASKILNAISSESIKIAKKDMLVTASIGISLYPTHGETVEALLSAADLAMYRAKELGGNQFQIYNNELQRNCQSRFEHESDLRRALIENEFFLEYQPQYDSQSKQVVAVEALVRWHHPQLGRILPMDFIPIAEETGLIVPLGEWVIRTACAQNKAWQEQGIPPFRVAVNIATKQFIQPNFIAMIKSILEETKLDSKYLEVEVTENVIINSLHLIETIRELKDFGVTIVLDDFGTGQSGLNYLHNLPINQIKIDKSFIHNISSNPNDEVIIQAILGMAKGLDLDVIAEGIENQSQLDYLEAQSCYRFQGYFFSKPLLPEQLEKIFKSENMNQDNKGSSAL</sequence>
<dbReference type="SMART" id="SM00267">
    <property type="entry name" value="GGDEF"/>
    <property type="match status" value="1"/>
</dbReference>
<dbReference type="eggNOG" id="COG5001">
    <property type="taxonomic scope" value="Bacteria"/>
</dbReference>
<dbReference type="Gene3D" id="3.40.50.2300">
    <property type="match status" value="1"/>
</dbReference>
<dbReference type="PROSITE" id="PS50883">
    <property type="entry name" value="EAL"/>
    <property type="match status" value="1"/>
</dbReference>
<dbReference type="InterPro" id="IPR000160">
    <property type="entry name" value="GGDEF_dom"/>
</dbReference>
<evidence type="ECO:0000256" key="1">
    <source>
        <dbReference type="PROSITE-ProRule" id="PRU00169"/>
    </source>
</evidence>
<feature type="domain" description="GGDEF" evidence="4">
    <location>
        <begin position="231"/>
        <end position="367"/>
    </location>
</feature>
<evidence type="ECO:0000259" key="2">
    <source>
        <dbReference type="PROSITE" id="PS50110"/>
    </source>
</evidence>
<dbReference type="Proteomes" id="UP000044071">
    <property type="component" value="Unassembled WGS sequence"/>
</dbReference>
<dbReference type="PROSITE" id="PS50110">
    <property type="entry name" value="RESPONSE_REGULATORY"/>
    <property type="match status" value="1"/>
</dbReference>
<protein>
    <submittedName>
        <fullName evidence="5">Bacteriophytochrome cph2</fullName>
    </submittedName>
</protein>